<evidence type="ECO:0000313" key="3">
    <source>
        <dbReference type="EMBL" id="MCB6184483.1"/>
    </source>
</evidence>
<dbReference type="SUPFAM" id="SSF56524">
    <property type="entry name" value="Oxidoreductase molybdopterin-binding domain"/>
    <property type="match status" value="1"/>
</dbReference>
<proteinExistence type="predicted"/>
<keyword evidence="1" id="KW-0732">Signal</keyword>
<sequence length="172" mass="18811">MQGLLNRWLGVGVVAISLAVSTAYAEDLPAPKGPVVLTITGNLTKSNKDAHTAQFDMEMLKKIGMKKVQTSTTWTKGKPTFEGPLARDILKLVGATGAKVNAIAINDYKVEIPTADFTKYDVIIAATMDGKAMSRRDKGPLWVIYPRDQHPELVSPEADSKFLWQLKALDVK</sequence>
<dbReference type="RefSeq" id="WP_227181293.1">
    <property type="nucleotide sequence ID" value="NZ_JAJBZT010000007.1"/>
</dbReference>
<protein>
    <submittedName>
        <fullName evidence="3">Molybdopterin-dependent oxidoreductase</fullName>
    </submittedName>
</protein>
<evidence type="ECO:0000259" key="2">
    <source>
        <dbReference type="Pfam" id="PF00174"/>
    </source>
</evidence>
<dbReference type="InterPro" id="IPR036374">
    <property type="entry name" value="OxRdtase_Mopterin-bd_sf"/>
</dbReference>
<keyword evidence="4" id="KW-1185">Reference proteome</keyword>
<dbReference type="InterPro" id="IPR000572">
    <property type="entry name" value="OxRdtase_Mopterin-bd_dom"/>
</dbReference>
<evidence type="ECO:0000313" key="4">
    <source>
        <dbReference type="Proteomes" id="UP001165395"/>
    </source>
</evidence>
<dbReference type="Pfam" id="PF00174">
    <property type="entry name" value="Oxidored_molyb"/>
    <property type="match status" value="1"/>
</dbReference>
<reference evidence="3" key="1">
    <citation type="submission" date="2021-10" db="EMBL/GenBank/DDBJ databases">
        <title>The complete genome sequence of Leeia sp. TBRC 13508.</title>
        <authorList>
            <person name="Charoenyingcharoen P."/>
            <person name="Yukphan P."/>
        </authorList>
    </citation>
    <scope>NUCLEOTIDE SEQUENCE</scope>
    <source>
        <strain evidence="3">TBRC 13508</strain>
    </source>
</reference>
<dbReference type="Gene3D" id="3.90.420.10">
    <property type="entry name" value="Oxidoreductase, molybdopterin-binding domain"/>
    <property type="match status" value="1"/>
</dbReference>
<evidence type="ECO:0000256" key="1">
    <source>
        <dbReference type="SAM" id="SignalP"/>
    </source>
</evidence>
<feature type="chain" id="PRO_5047134507" evidence="1">
    <location>
        <begin position="26"/>
        <end position="172"/>
    </location>
</feature>
<dbReference type="EMBL" id="JAJBZT010000007">
    <property type="protein sequence ID" value="MCB6184483.1"/>
    <property type="molecule type" value="Genomic_DNA"/>
</dbReference>
<organism evidence="3 4">
    <name type="scientific">Leeia speluncae</name>
    <dbReference type="NCBI Taxonomy" id="2884804"/>
    <lineage>
        <taxon>Bacteria</taxon>
        <taxon>Pseudomonadati</taxon>
        <taxon>Pseudomonadota</taxon>
        <taxon>Betaproteobacteria</taxon>
        <taxon>Neisseriales</taxon>
        <taxon>Leeiaceae</taxon>
        <taxon>Leeia</taxon>
    </lineage>
</organism>
<comment type="caution">
    <text evidence="3">The sequence shown here is derived from an EMBL/GenBank/DDBJ whole genome shotgun (WGS) entry which is preliminary data.</text>
</comment>
<feature type="domain" description="Oxidoreductase molybdopterin-binding" evidence="2">
    <location>
        <begin position="65"/>
        <end position="146"/>
    </location>
</feature>
<gene>
    <name evidence="3" type="ORF">LIN78_13105</name>
</gene>
<feature type="signal peptide" evidence="1">
    <location>
        <begin position="1"/>
        <end position="25"/>
    </location>
</feature>
<name>A0ABS8D8Y1_9NEIS</name>
<accession>A0ABS8D8Y1</accession>
<dbReference type="Proteomes" id="UP001165395">
    <property type="component" value="Unassembled WGS sequence"/>
</dbReference>